<dbReference type="RefSeq" id="WP_179822396.1">
    <property type="nucleotide sequence ID" value="NZ_JACCCO010000001.1"/>
</dbReference>
<keyword evidence="1" id="KW-0378">Hydrolase</keyword>
<dbReference type="GO" id="GO:0016787">
    <property type="term" value="F:hydrolase activity"/>
    <property type="evidence" value="ECO:0007669"/>
    <property type="project" value="UniProtKB-KW"/>
</dbReference>
<protein>
    <submittedName>
        <fullName evidence="3">Nicotinamidase-related amidase</fullName>
    </submittedName>
</protein>
<evidence type="ECO:0000313" key="4">
    <source>
        <dbReference type="Proteomes" id="UP000576393"/>
    </source>
</evidence>
<evidence type="ECO:0000256" key="1">
    <source>
        <dbReference type="ARBA" id="ARBA00022801"/>
    </source>
</evidence>
<dbReference type="InterPro" id="IPR036380">
    <property type="entry name" value="Isochorismatase-like_sf"/>
</dbReference>
<gene>
    <name evidence="3" type="ORF">HDA43_003674</name>
</gene>
<dbReference type="InterPro" id="IPR050272">
    <property type="entry name" value="Isochorismatase-like_hydrls"/>
</dbReference>
<name>A0A852V6A6_9ACTN</name>
<dbReference type="Pfam" id="PF00857">
    <property type="entry name" value="Isochorismatase"/>
    <property type="match status" value="1"/>
</dbReference>
<evidence type="ECO:0000313" key="3">
    <source>
        <dbReference type="EMBL" id="NYF41515.1"/>
    </source>
</evidence>
<reference evidence="3 4" key="1">
    <citation type="submission" date="2020-07" db="EMBL/GenBank/DDBJ databases">
        <title>Sequencing the genomes of 1000 actinobacteria strains.</title>
        <authorList>
            <person name="Klenk H.-P."/>
        </authorList>
    </citation>
    <scope>NUCLEOTIDE SEQUENCE [LARGE SCALE GENOMIC DNA]</scope>
    <source>
        <strain evidence="3 4">DSM 45763</strain>
    </source>
</reference>
<dbReference type="SUPFAM" id="SSF52499">
    <property type="entry name" value="Isochorismatase-like hydrolases"/>
    <property type="match status" value="1"/>
</dbReference>
<evidence type="ECO:0000259" key="2">
    <source>
        <dbReference type="Pfam" id="PF00857"/>
    </source>
</evidence>
<keyword evidence="4" id="KW-1185">Reference proteome</keyword>
<organism evidence="3 4">
    <name type="scientific">Streptosporangium sandarakinum</name>
    <dbReference type="NCBI Taxonomy" id="1260955"/>
    <lineage>
        <taxon>Bacteria</taxon>
        <taxon>Bacillati</taxon>
        <taxon>Actinomycetota</taxon>
        <taxon>Actinomycetes</taxon>
        <taxon>Streptosporangiales</taxon>
        <taxon>Streptosporangiaceae</taxon>
        <taxon>Streptosporangium</taxon>
    </lineage>
</organism>
<accession>A0A852V6A6</accession>
<dbReference type="PANTHER" id="PTHR43540:SF1">
    <property type="entry name" value="ISOCHORISMATASE HYDROLASE"/>
    <property type="match status" value="1"/>
</dbReference>
<dbReference type="AlphaFoldDB" id="A0A852V6A6"/>
<dbReference type="PANTHER" id="PTHR43540">
    <property type="entry name" value="PEROXYUREIDOACRYLATE/UREIDOACRYLATE AMIDOHYDROLASE-RELATED"/>
    <property type="match status" value="1"/>
</dbReference>
<dbReference type="EMBL" id="JACCCO010000001">
    <property type="protein sequence ID" value="NYF41515.1"/>
    <property type="molecule type" value="Genomic_DNA"/>
</dbReference>
<dbReference type="Proteomes" id="UP000576393">
    <property type="component" value="Unassembled WGS sequence"/>
</dbReference>
<proteinExistence type="predicted"/>
<comment type="caution">
    <text evidence="3">The sequence shown here is derived from an EMBL/GenBank/DDBJ whole genome shotgun (WGS) entry which is preliminary data.</text>
</comment>
<sequence length="169" mass="17698">MPKILLLVDVQRNMLEPPGPVPAAREVSLALTTLLERARTAGAPVVFVRNNGGEGDPDLPGTPGWELVHDVLPGEHVIDKHSPDAFLGTGLASLLQPAAPLVVAGMQSEWCVRATALAALERGHPVTLVRGAHATYDAGEPAAAVSRRVEEELAAAGVRIADLDEVTMS</sequence>
<feature type="domain" description="Isochorismatase-like" evidence="2">
    <location>
        <begin position="4"/>
        <end position="147"/>
    </location>
</feature>
<dbReference type="Gene3D" id="3.40.50.850">
    <property type="entry name" value="Isochorismatase-like"/>
    <property type="match status" value="1"/>
</dbReference>
<dbReference type="InterPro" id="IPR000868">
    <property type="entry name" value="Isochorismatase-like_dom"/>
</dbReference>